<dbReference type="InterPro" id="IPR018201">
    <property type="entry name" value="Ketoacyl_synth_AS"/>
</dbReference>
<dbReference type="InterPro" id="IPR013154">
    <property type="entry name" value="ADH-like_N"/>
</dbReference>
<evidence type="ECO:0000259" key="9">
    <source>
        <dbReference type="PROSITE" id="PS50075"/>
    </source>
</evidence>
<dbReference type="InterPro" id="IPR009081">
    <property type="entry name" value="PP-bd_ACP"/>
</dbReference>
<dbReference type="CDD" id="cd00833">
    <property type="entry name" value="PKS"/>
    <property type="match status" value="1"/>
</dbReference>
<evidence type="ECO:0000259" key="11">
    <source>
        <dbReference type="PROSITE" id="PS52019"/>
    </source>
</evidence>
<dbReference type="SUPFAM" id="SSF47336">
    <property type="entry name" value="ACP-like"/>
    <property type="match status" value="1"/>
</dbReference>
<dbReference type="Pfam" id="PF08242">
    <property type="entry name" value="Methyltransf_12"/>
    <property type="match status" value="1"/>
</dbReference>
<accession>A0AB74C3G8</accession>
<dbReference type="CDD" id="cd05195">
    <property type="entry name" value="enoyl_red"/>
    <property type="match status" value="1"/>
</dbReference>
<dbReference type="EMBL" id="QQZZ01000130">
    <property type="protein sequence ID" value="RMZ39661.1"/>
    <property type="molecule type" value="Genomic_DNA"/>
</dbReference>
<dbReference type="PROSITE" id="PS00606">
    <property type="entry name" value="KS3_1"/>
    <property type="match status" value="1"/>
</dbReference>
<dbReference type="PROSITE" id="PS50075">
    <property type="entry name" value="CARRIER"/>
    <property type="match status" value="1"/>
</dbReference>
<dbReference type="InterPro" id="IPR036736">
    <property type="entry name" value="ACP-like_sf"/>
</dbReference>
<dbReference type="GO" id="GO:1901336">
    <property type="term" value="P:lactone biosynthetic process"/>
    <property type="evidence" value="ECO:0007669"/>
    <property type="project" value="UniProtKB-ARBA"/>
</dbReference>
<dbReference type="SMART" id="SM00829">
    <property type="entry name" value="PKS_ER"/>
    <property type="match status" value="1"/>
</dbReference>
<dbReference type="InterPro" id="IPR049900">
    <property type="entry name" value="PKS_mFAS_DH"/>
</dbReference>
<dbReference type="Gene3D" id="3.40.366.10">
    <property type="entry name" value="Malonyl-Coenzyme A Acyl Carrier Protein, domain 2"/>
    <property type="match status" value="1"/>
</dbReference>
<dbReference type="InterPro" id="IPR032821">
    <property type="entry name" value="PKS_assoc"/>
</dbReference>
<feature type="domain" description="PKS/mFAS DH" evidence="11">
    <location>
        <begin position="977"/>
        <end position="1287"/>
    </location>
</feature>
<dbReference type="GO" id="GO:0004315">
    <property type="term" value="F:3-oxoacyl-[acyl-carrier-protein] synthase activity"/>
    <property type="evidence" value="ECO:0007669"/>
    <property type="project" value="InterPro"/>
</dbReference>
<keyword evidence="2" id="KW-0597">Phosphoprotein</keyword>
<dbReference type="PROSITE" id="PS52019">
    <property type="entry name" value="PKS_MFAS_DH"/>
    <property type="match status" value="1"/>
</dbReference>
<dbReference type="InterPro" id="IPR020806">
    <property type="entry name" value="PKS_PP-bd"/>
</dbReference>
<dbReference type="SUPFAM" id="SSF52151">
    <property type="entry name" value="FabD/lysophospholipase-like"/>
    <property type="match status" value="1"/>
</dbReference>
<organism evidence="12 13">
    <name type="scientific">Aspergillus flavus</name>
    <dbReference type="NCBI Taxonomy" id="5059"/>
    <lineage>
        <taxon>Eukaryota</taxon>
        <taxon>Fungi</taxon>
        <taxon>Dikarya</taxon>
        <taxon>Ascomycota</taxon>
        <taxon>Pezizomycotina</taxon>
        <taxon>Eurotiomycetes</taxon>
        <taxon>Eurotiomycetidae</taxon>
        <taxon>Eurotiales</taxon>
        <taxon>Aspergillaceae</taxon>
        <taxon>Aspergillus</taxon>
        <taxon>Aspergillus subgen. Circumdati</taxon>
    </lineage>
</organism>
<dbReference type="InterPro" id="IPR013217">
    <property type="entry name" value="Methyltransf_12"/>
</dbReference>
<dbReference type="InterPro" id="IPR014031">
    <property type="entry name" value="Ketoacyl_synth_C"/>
</dbReference>
<dbReference type="GO" id="GO:0006633">
    <property type="term" value="P:fatty acid biosynthetic process"/>
    <property type="evidence" value="ECO:0007669"/>
    <property type="project" value="InterPro"/>
</dbReference>
<dbReference type="InterPro" id="IPR001227">
    <property type="entry name" value="Ac_transferase_dom_sf"/>
</dbReference>
<evidence type="ECO:0000256" key="2">
    <source>
        <dbReference type="ARBA" id="ARBA00022553"/>
    </source>
</evidence>
<dbReference type="GO" id="GO:0004312">
    <property type="term" value="F:fatty acid synthase activity"/>
    <property type="evidence" value="ECO:0007669"/>
    <property type="project" value="TreeGrafter"/>
</dbReference>
<dbReference type="InterPro" id="IPR036291">
    <property type="entry name" value="NAD(P)-bd_dom_sf"/>
</dbReference>
<dbReference type="CDD" id="cd05274">
    <property type="entry name" value="KR_FAS_SDR_x"/>
    <property type="match status" value="1"/>
</dbReference>
<dbReference type="InterPro" id="IPR020843">
    <property type="entry name" value="ER"/>
</dbReference>
<dbReference type="InterPro" id="IPR049551">
    <property type="entry name" value="PKS_DH_C"/>
</dbReference>
<keyword evidence="3" id="KW-0808">Transferase</keyword>
<feature type="domain" description="Ketosynthase family 3 (KS3)" evidence="10">
    <location>
        <begin position="5"/>
        <end position="458"/>
    </location>
</feature>
<dbReference type="SMART" id="SM00826">
    <property type="entry name" value="PKS_DH"/>
    <property type="match status" value="1"/>
</dbReference>
<dbReference type="Gene3D" id="3.10.129.110">
    <property type="entry name" value="Polyketide synthase dehydratase"/>
    <property type="match status" value="1"/>
</dbReference>
<dbReference type="PANTHER" id="PTHR43775">
    <property type="entry name" value="FATTY ACID SYNTHASE"/>
    <property type="match status" value="1"/>
</dbReference>
<evidence type="ECO:0000313" key="12">
    <source>
        <dbReference type="EMBL" id="RMZ39661.1"/>
    </source>
</evidence>
<dbReference type="GO" id="GO:0016491">
    <property type="term" value="F:oxidoreductase activity"/>
    <property type="evidence" value="ECO:0007669"/>
    <property type="project" value="UniProtKB-KW"/>
</dbReference>
<dbReference type="CDD" id="cd02440">
    <property type="entry name" value="AdoMet_MTases"/>
    <property type="match status" value="1"/>
</dbReference>
<feature type="region of interest" description="N-terminal hotdog fold" evidence="8">
    <location>
        <begin position="977"/>
        <end position="1110"/>
    </location>
</feature>
<dbReference type="Pfam" id="PF00109">
    <property type="entry name" value="ketoacyl-synt"/>
    <property type="match status" value="1"/>
</dbReference>
<dbReference type="SUPFAM" id="SSF55048">
    <property type="entry name" value="Probable ACP-binding domain of malonyl-CoA ACP transacylase"/>
    <property type="match status" value="1"/>
</dbReference>
<dbReference type="InterPro" id="IPR049552">
    <property type="entry name" value="PKS_DH_N"/>
</dbReference>
<feature type="active site" description="Proton donor; for dehydratase activity" evidence="8">
    <location>
        <position position="1200"/>
    </location>
</feature>
<dbReference type="Pfam" id="PF14765">
    <property type="entry name" value="PS-DH"/>
    <property type="match status" value="1"/>
</dbReference>
<dbReference type="Gene3D" id="3.30.70.3290">
    <property type="match status" value="1"/>
</dbReference>
<evidence type="ECO:0000256" key="4">
    <source>
        <dbReference type="ARBA" id="ARBA00022857"/>
    </source>
</evidence>
<dbReference type="InterPro" id="IPR056501">
    <property type="entry name" value="NAD-bd_HRPKS_sdrA"/>
</dbReference>
<dbReference type="SMART" id="SM00827">
    <property type="entry name" value="PKS_AT"/>
    <property type="match status" value="1"/>
</dbReference>
<dbReference type="Pfam" id="PF08240">
    <property type="entry name" value="ADH_N"/>
    <property type="match status" value="1"/>
</dbReference>
<dbReference type="Pfam" id="PF23297">
    <property type="entry name" value="ACP_SdgA_C"/>
    <property type="match status" value="1"/>
</dbReference>
<dbReference type="SUPFAM" id="SSF53335">
    <property type="entry name" value="S-adenosyl-L-methionine-dependent methyltransferases"/>
    <property type="match status" value="1"/>
</dbReference>
<feature type="region of interest" description="C-terminal hotdog fold" evidence="8">
    <location>
        <begin position="1140"/>
        <end position="1287"/>
    </location>
</feature>
<dbReference type="SUPFAM" id="SSF50129">
    <property type="entry name" value="GroES-like"/>
    <property type="match status" value="1"/>
</dbReference>
<evidence type="ECO:0000256" key="1">
    <source>
        <dbReference type="ARBA" id="ARBA00022450"/>
    </source>
</evidence>
<dbReference type="Pfam" id="PF23114">
    <property type="entry name" value="NAD-bd_HRPKS_sdrA"/>
    <property type="match status" value="1"/>
</dbReference>
<dbReference type="SUPFAM" id="SSF53901">
    <property type="entry name" value="Thiolase-like"/>
    <property type="match status" value="1"/>
</dbReference>
<dbReference type="SMART" id="SM00822">
    <property type="entry name" value="PKS_KR"/>
    <property type="match status" value="1"/>
</dbReference>
<dbReference type="InterPro" id="IPR020841">
    <property type="entry name" value="PKS_Beta-ketoAc_synthase_dom"/>
</dbReference>
<dbReference type="Proteomes" id="UP000275480">
    <property type="component" value="Unassembled WGS sequence"/>
</dbReference>
<name>A0AB74C3G8_ASPFL</name>
<evidence type="ECO:0000256" key="8">
    <source>
        <dbReference type="PROSITE-ProRule" id="PRU01363"/>
    </source>
</evidence>
<protein>
    <submittedName>
        <fullName evidence="12">Polyketide synthase</fullName>
    </submittedName>
</protein>
<evidence type="ECO:0000256" key="5">
    <source>
        <dbReference type="ARBA" id="ARBA00023002"/>
    </source>
</evidence>
<dbReference type="InterPro" id="IPR014030">
    <property type="entry name" value="Ketoacyl_synth_N"/>
</dbReference>
<evidence type="ECO:0000256" key="6">
    <source>
        <dbReference type="ARBA" id="ARBA00023268"/>
    </source>
</evidence>
<dbReference type="Gene3D" id="3.40.50.150">
    <property type="entry name" value="Vaccinia Virus protein VP39"/>
    <property type="match status" value="1"/>
</dbReference>
<dbReference type="InterPro" id="IPR011032">
    <property type="entry name" value="GroES-like_sf"/>
</dbReference>
<dbReference type="InterPro" id="IPR020807">
    <property type="entry name" value="PKS_DH"/>
</dbReference>
<feature type="domain" description="Carrier" evidence="9">
    <location>
        <begin position="2493"/>
        <end position="2572"/>
    </location>
</feature>
<dbReference type="PROSITE" id="PS52004">
    <property type="entry name" value="KS3_2"/>
    <property type="match status" value="1"/>
</dbReference>
<dbReference type="Gene3D" id="3.90.180.10">
    <property type="entry name" value="Medium-chain alcohol dehydrogenases, catalytic domain"/>
    <property type="match status" value="1"/>
</dbReference>
<evidence type="ECO:0000313" key="13">
    <source>
        <dbReference type="Proteomes" id="UP000275480"/>
    </source>
</evidence>
<dbReference type="Pfam" id="PF13602">
    <property type="entry name" value="ADH_zinc_N_2"/>
    <property type="match status" value="1"/>
</dbReference>
<dbReference type="InterPro" id="IPR050091">
    <property type="entry name" value="PKS_NRPS_Biosynth_Enz"/>
</dbReference>
<dbReference type="InterPro" id="IPR016035">
    <property type="entry name" value="Acyl_Trfase/lysoPLipase"/>
</dbReference>
<feature type="active site" description="Proton acceptor; for dehydratase activity" evidence="8">
    <location>
        <position position="1009"/>
    </location>
</feature>
<dbReference type="SMART" id="SM00825">
    <property type="entry name" value="PKS_KS"/>
    <property type="match status" value="1"/>
</dbReference>
<keyword evidence="1" id="KW-0596">Phosphopantetheine</keyword>
<dbReference type="PANTHER" id="PTHR43775:SF29">
    <property type="entry name" value="ASPERFURANONE POLYKETIDE SYNTHASE AFOG-RELATED"/>
    <property type="match status" value="1"/>
</dbReference>
<dbReference type="Gene3D" id="3.40.47.10">
    <property type="match status" value="1"/>
</dbReference>
<dbReference type="InterPro" id="IPR042104">
    <property type="entry name" value="PKS_dehydratase_sf"/>
</dbReference>
<dbReference type="SMART" id="SM00823">
    <property type="entry name" value="PKS_PP"/>
    <property type="match status" value="1"/>
</dbReference>
<dbReference type="InterPro" id="IPR013968">
    <property type="entry name" value="PKS_KR"/>
</dbReference>
<dbReference type="Pfam" id="PF21089">
    <property type="entry name" value="PKS_DH_N"/>
    <property type="match status" value="1"/>
</dbReference>
<evidence type="ECO:0000259" key="10">
    <source>
        <dbReference type="PROSITE" id="PS52004"/>
    </source>
</evidence>
<dbReference type="GO" id="GO:0031177">
    <property type="term" value="F:phosphopantetheine binding"/>
    <property type="evidence" value="ECO:0007669"/>
    <property type="project" value="InterPro"/>
</dbReference>
<keyword evidence="7" id="KW-0012">Acyltransferase</keyword>
<dbReference type="Pfam" id="PF02801">
    <property type="entry name" value="Ketoacyl-synt_C"/>
    <property type="match status" value="2"/>
</dbReference>
<dbReference type="InterPro" id="IPR014043">
    <property type="entry name" value="Acyl_transferase_dom"/>
</dbReference>
<dbReference type="Pfam" id="PF08659">
    <property type="entry name" value="KR"/>
    <property type="match status" value="1"/>
</dbReference>
<dbReference type="FunFam" id="3.40.50.720:FF:000209">
    <property type="entry name" value="Polyketide synthase Pks12"/>
    <property type="match status" value="1"/>
</dbReference>
<proteinExistence type="predicted"/>
<keyword evidence="4" id="KW-0521">NADP</keyword>
<dbReference type="InterPro" id="IPR016039">
    <property type="entry name" value="Thiolase-like"/>
</dbReference>
<dbReference type="InterPro" id="IPR057326">
    <property type="entry name" value="KR_dom"/>
</dbReference>
<keyword evidence="6" id="KW-0511">Multifunctional enzyme</keyword>
<reference evidence="12 13" key="1">
    <citation type="submission" date="2018-07" db="EMBL/GenBank/DDBJ databases">
        <title>Identification of spontaneous genetic mutation associated with occurrence of a yellow conidial color mutant of Aspergillus flavus.</title>
        <authorList>
            <person name="Chang P.-K."/>
            <person name="Mack B.M."/>
            <person name="Scharfenstein L."/>
            <person name="Gilbert M.K."/>
        </authorList>
    </citation>
    <scope>NUCLEOTIDE SEQUENCE [LARGE SCALE GENOMIC DNA]</scope>
    <source>
        <strain evidence="12 13">CA14</strain>
    </source>
</reference>
<dbReference type="InterPro" id="IPR006162">
    <property type="entry name" value="Ppantetheine_attach_site"/>
</dbReference>
<sequence length="2577" mass="285716">MSPSLEPLAITGMSLKFPGDAVSPESFWKLITEGQMTMRDYPPDRSNIDAFYHPDRDRLDQISTRGANFLIQDISRFDAAFFSINAAEAEAMDPQQRLILETVYHAFENAGMTLSQASWSKTSVYTGSFSHDYTFMQVKDPMALPKFHSTGTGMNMLSNRVSWFFNLTGPSATVDTACSSSLIALDLACKSIWSGDSSMGVAIGSNAIIGLDTSLPLDNLGLLSNESRSYSFDQRGNGYARGEGVGVLVLRPLKDAIDHNDTIRAVIRSSGSNQDGRTQGITQPSMALQQQLILDTYNKADLDLSLTRYVEAHGTGMLGLPLLLRVVRIILLDRKPVMFKVSLFEQEQQWEILLKLGQLDLFSETIGLVTIPGSVKSTIGHLEGASGVAGVIKTVIALEKGIIPQNTDFQQLNPRIDDAYLRIKVGDKQVPWPTDGLRRASVSSFGFGGSNGHIVLDDAYHSLQASNFQANHNTTVHTSNGLPKEETASPRLFVLSSTDEDGFSRLKDVWRSFFSSLEIATTEKQRFLNNLAYTLSLRRTHHSWRTFAVVHPNDDWSHVVDGLVGPQQTIASPNLAFIFTGQGAQWYAMGRELLDAYPVFRDSIQQAGSYIQTLGCRWDLMEELQKPELESNVNNTEYSQMLCTALQIALVDLLHHTGIVPEAVVGHSSGEIAAAYCAHGITRESAWKIAFYRGLWTSKLEQFSSINGAMLAVGLSREAIAPFLERTSIHYSASRLTIACKNSPQSTTVSGEQQQIDTLEGYLEQEHIFCRRLKVKVAYHSFQMSEIATHYHQAIGQVEGTDHKGKRPNILSSVTGTWISHSEMQSASYWVQNLVSTVNFSDALTTLCSNTTDVTIKKLDGSHRQSLRMHHLLEVGPHSVLQGPVKDIQKIIEGPAAVYHPVLVREVSALESFLQAAGHLYAAGYPINLSHVNRCTIEQERPMCLPCLPEYPFNHSRSYWHESQISRNQRLPKVKKNDLLGMPDSNWNPLEPRWRHIIRVSDLPWIKDHQISGTIIYPGAVMLVMPIEAAKQLASPGRVISGFKLEDISLLASIRIPQGEGGVETNLYMRPDDSMENKYSHLFSFKLCTYVNDCWTENCRGRIHILYQPDEPDPVNGDRLEREDLADSLYSFSKAPDGCGSTVYSDVIYDHMARCGFEYGKTFRQIHALAVGGKGEREVIGDVNNVKVSMQDTIHPTTLDGIIQTMVWSIIQGGTRTVPTSVPTYIASMRVAANCSKCKALKTHTVTETSETGTLLTSIRAFDRDLREVMVSIEGLKFTAITSKAPTESTSPVKDNLCHRFECKPDINLLSNDEIHTVCRGAYPDLAIPKDFFIELDFLVMVRITETLQVISQRDIEPQKPHLKKYIDWMRHHQERLLGGELMFSTEPWKSRFSDTKFIQGLESRVMRKGKQGELLVRVTRHLVEFLNNELDPLAFLYQENLARDFYAEMVEYSHGFRYLEKYVELLAHANPQMKILEVGAGTGCATAALLRILGKSYEHKSMSPKYAHWEYTDISRSFFDEAAKQFASEGSRIAFRTLDIEEDPADQGFEYATYDLLLACMVFHATSDLARTLTHARRLLKPGGKLILVELTNASAIRAAGVFGLLDGWWLGSEPYRFLGPFVDESQWNSLLLQAGYTGCEIFFPDYDDRICHETAVIISTATQNPSQLTYDRPIDIVYEPNDLAQLDLGRTLARHYTTQTNLARLIPIQDATPDSKATLRVFLLEYQKPVLYDIGEDIYNRLHPLLLSADPMLWVTNGGGKQLSQPKSHLIDGLLRVLSEEDGNRSRYILALDPTETPKVPHFETIAKLSQRILSATESIDTEYIESNGLLHIPRLTVDPVLNKAIYELEQVAAEMKQKFGSGPPLKLDVYSPCMLNGFKFIEDYAVQQPLGPNEIEIQNRSVGINFRDVLVSLGQLESDDTGLECAGVVVRVGDSCRRIKVGDRVAALYPTAFSTYIRLPERGPVAIIPAGMSYTDAASIPVSFVTSYIALRQAASLQAGESILIHSGAGGTGQAAIQIAQYVGAEIYTTVGSESKKQLIMEVYGIPEDHIFSSRSTGFAKAVMRRTRGKGVNVVLNSLSGEAMLASWKCIATYGRFIEIGKRDILSNNNLPLGMFLRNTMFRGFDLGGVMMDRPDLCLSALDDILSLMSDGTLRPVQPITTYGIGDIEAAFRFMQTGKHQGKLVIDVGMEDMVTTVMNTKPNFTCDGNATYVIAGGLGGIGQSIAAWLVDRGARTLLLLSRSGAKGPEAMKFINSLQSKGARAIALACDICNESSLRKVLEEWQPQLPPIKGCIQAAMVLRDRTFESMSYKDWEAAVKPKAQGSWNLHCLLPGGMEFFILLSSLSGIIGTHGQANYAAGNTFQDALARCRVNMGESAASLDLGLIIYTGAVANNLKLLPRWQSNSVSTPITESELKALVDCYCSPLHGYELDCQPSIGVQPEVRERANWPEKPLFKCMTLDEAHSQDLPSREQTFQLAAAMENARSLQEGSHAVTRALTAKLSSALALDEKDIDPDKHLSKYGVDSLVAVELRTWLDTELKANIAIFDIIGSTVATIAQLAASRSKLQKGYST</sequence>
<evidence type="ECO:0000256" key="3">
    <source>
        <dbReference type="ARBA" id="ARBA00022679"/>
    </source>
</evidence>
<evidence type="ECO:0000256" key="7">
    <source>
        <dbReference type="ARBA" id="ARBA00023315"/>
    </source>
</evidence>
<dbReference type="PROSITE" id="PS00012">
    <property type="entry name" value="PHOSPHOPANTETHEINE"/>
    <property type="match status" value="1"/>
</dbReference>
<dbReference type="InterPro" id="IPR016036">
    <property type="entry name" value="Malonyl_transacylase_ACP-bd"/>
</dbReference>
<dbReference type="Pfam" id="PF00698">
    <property type="entry name" value="Acyl_transf_1"/>
    <property type="match status" value="1"/>
</dbReference>
<dbReference type="InterPro" id="IPR029063">
    <property type="entry name" value="SAM-dependent_MTases_sf"/>
</dbReference>
<dbReference type="Pfam" id="PF16197">
    <property type="entry name" value="KAsynt_C_assoc"/>
    <property type="match status" value="1"/>
</dbReference>
<keyword evidence="5" id="KW-0560">Oxidoreductase</keyword>
<dbReference type="Gene3D" id="3.40.50.720">
    <property type="entry name" value="NAD(P)-binding Rossmann-like Domain"/>
    <property type="match status" value="2"/>
</dbReference>
<comment type="caution">
    <text evidence="12">The sequence shown here is derived from an EMBL/GenBank/DDBJ whole genome shotgun (WGS) entry which is preliminary data.</text>
</comment>
<gene>
    <name evidence="12" type="ORF">CA14_010158</name>
</gene>
<dbReference type="GO" id="GO:0030639">
    <property type="term" value="P:polyketide biosynthetic process"/>
    <property type="evidence" value="ECO:0007669"/>
    <property type="project" value="UniProtKB-ARBA"/>
</dbReference>
<dbReference type="SUPFAM" id="SSF51735">
    <property type="entry name" value="NAD(P)-binding Rossmann-fold domains"/>
    <property type="match status" value="2"/>
</dbReference>
<dbReference type="Gene3D" id="1.10.1200.10">
    <property type="entry name" value="ACP-like"/>
    <property type="match status" value="1"/>
</dbReference>